<keyword evidence="5 12" id="KW-0812">Transmembrane</keyword>
<keyword evidence="8 12" id="KW-0472">Membrane</keyword>
<comment type="similarity">
    <text evidence="2">Belongs to the CD36 family.</text>
</comment>
<evidence type="ECO:0000256" key="6">
    <source>
        <dbReference type="ARBA" id="ARBA00022725"/>
    </source>
</evidence>
<dbReference type="GO" id="GO:0005737">
    <property type="term" value="C:cytoplasm"/>
    <property type="evidence" value="ECO:0007669"/>
    <property type="project" value="TreeGrafter"/>
</dbReference>
<reference evidence="14" key="1">
    <citation type="submission" date="2022-01" db="EMBL/GenBank/DDBJ databases">
        <authorList>
            <person name="King R."/>
        </authorList>
    </citation>
    <scope>NUCLEOTIDE SEQUENCE</scope>
</reference>
<organism evidence="14 15">
    <name type="scientific">Ceutorhynchus assimilis</name>
    <name type="common">cabbage seed weevil</name>
    <dbReference type="NCBI Taxonomy" id="467358"/>
    <lineage>
        <taxon>Eukaryota</taxon>
        <taxon>Metazoa</taxon>
        <taxon>Ecdysozoa</taxon>
        <taxon>Arthropoda</taxon>
        <taxon>Hexapoda</taxon>
        <taxon>Insecta</taxon>
        <taxon>Pterygota</taxon>
        <taxon>Neoptera</taxon>
        <taxon>Endopterygota</taxon>
        <taxon>Coleoptera</taxon>
        <taxon>Polyphaga</taxon>
        <taxon>Cucujiformia</taxon>
        <taxon>Curculionidae</taxon>
        <taxon>Ceutorhynchinae</taxon>
        <taxon>Ceutorhynchus</taxon>
    </lineage>
</organism>
<evidence type="ECO:0000256" key="13">
    <source>
        <dbReference type="SAM" id="SignalP"/>
    </source>
</evidence>
<comment type="subcellular location">
    <subcellularLocation>
        <location evidence="1">Cell membrane</location>
        <topology evidence="1">Multi-pass membrane protein</topology>
    </subcellularLocation>
</comment>
<keyword evidence="3" id="KW-1003">Cell membrane</keyword>
<keyword evidence="13" id="KW-0732">Signal</keyword>
<keyword evidence="4" id="KW-0716">Sensory transduction</keyword>
<feature type="chain" id="PRO_5040336059" description="Sensory neuron membrane protein 1" evidence="13">
    <location>
        <begin position="21"/>
        <end position="548"/>
    </location>
</feature>
<dbReference type="OrthoDB" id="10024078at2759"/>
<dbReference type="GO" id="GO:0007608">
    <property type="term" value="P:sensory perception of smell"/>
    <property type="evidence" value="ECO:0007669"/>
    <property type="project" value="UniProtKB-KW"/>
</dbReference>
<feature type="signal peptide" evidence="13">
    <location>
        <begin position="1"/>
        <end position="20"/>
    </location>
</feature>
<keyword evidence="15" id="KW-1185">Reference proteome</keyword>
<evidence type="ECO:0000256" key="8">
    <source>
        <dbReference type="ARBA" id="ARBA00023136"/>
    </source>
</evidence>
<gene>
    <name evidence="14" type="ORF">CEUTPL_LOCUS3041</name>
</gene>
<keyword evidence="10" id="KW-0675">Receptor</keyword>
<evidence type="ECO:0000256" key="3">
    <source>
        <dbReference type="ARBA" id="ARBA00022475"/>
    </source>
</evidence>
<dbReference type="PANTHER" id="PTHR11923">
    <property type="entry name" value="SCAVENGER RECEPTOR CLASS B TYPE-1 SR-B1"/>
    <property type="match status" value="1"/>
</dbReference>
<dbReference type="AlphaFoldDB" id="A0A9N9MDX7"/>
<protein>
    <recommendedName>
        <fullName evidence="16">Sensory neuron membrane protein 1</fullName>
    </recommendedName>
</protein>
<evidence type="ECO:0008006" key="16">
    <source>
        <dbReference type="Google" id="ProtNLM"/>
    </source>
</evidence>
<evidence type="ECO:0000256" key="7">
    <source>
        <dbReference type="ARBA" id="ARBA00022989"/>
    </source>
</evidence>
<evidence type="ECO:0000256" key="11">
    <source>
        <dbReference type="ARBA" id="ARBA00023180"/>
    </source>
</evidence>
<dbReference type="Proteomes" id="UP001152799">
    <property type="component" value="Chromosome 11"/>
</dbReference>
<feature type="transmembrane region" description="Helical" evidence="12">
    <location>
        <begin position="480"/>
        <end position="502"/>
    </location>
</feature>
<keyword evidence="9" id="KW-1015">Disulfide bond</keyword>
<keyword evidence="11" id="KW-0325">Glycoprotein</keyword>
<dbReference type="EMBL" id="OU892287">
    <property type="protein sequence ID" value="CAG9762361.1"/>
    <property type="molecule type" value="Genomic_DNA"/>
</dbReference>
<dbReference type="PRINTS" id="PR01609">
    <property type="entry name" value="CD36FAMILY"/>
</dbReference>
<evidence type="ECO:0000256" key="10">
    <source>
        <dbReference type="ARBA" id="ARBA00023170"/>
    </source>
</evidence>
<feature type="transmembrane region" description="Helical" evidence="12">
    <location>
        <begin position="36"/>
        <end position="58"/>
    </location>
</feature>
<accession>A0A9N9MDX7</accession>
<evidence type="ECO:0000256" key="9">
    <source>
        <dbReference type="ARBA" id="ARBA00023157"/>
    </source>
</evidence>
<evidence type="ECO:0000256" key="2">
    <source>
        <dbReference type="ARBA" id="ARBA00010532"/>
    </source>
</evidence>
<name>A0A9N9MDX7_9CUCU</name>
<dbReference type="GO" id="GO:0005886">
    <property type="term" value="C:plasma membrane"/>
    <property type="evidence" value="ECO:0007669"/>
    <property type="project" value="UniProtKB-SubCell"/>
</dbReference>
<evidence type="ECO:0000256" key="1">
    <source>
        <dbReference type="ARBA" id="ARBA00004651"/>
    </source>
</evidence>
<evidence type="ECO:0000256" key="4">
    <source>
        <dbReference type="ARBA" id="ARBA00022606"/>
    </source>
</evidence>
<sequence>MVHLKKLLFILFPNLRLVQVAVKSTKSSMRFPAKLATAAVCVLAFDVLVLFVGVPKLIKSQIKKMVNLKPGVELRDMFITVPFPLNFNVYIFSVLNPEEVQSGAKPRLKEIGPFCYEEWKTKINVQDFEGDDTVAYDPVDTFFKATGPKCVNGDTEVTVPHPMILGLVNTVLRQKPGALTLANKAIKSIWSDPTSMFITVKARELLFDGIIINCGVSDFAGKAICTNLRAEPSLKAINEEELAFSLLGPKNATPGKRIRAFRGIQDFHHVGKIVTFDGKSQMEVWNSSKCDAIIGTDGTIFPPLGKKEEAIWSFAPDICRSLPAVFEKKTKYDQIPVGSFTASLGDASKNPDEKCFCTNPDTCLKKGLMDLYKCTKIPLYASLPHFYDSDASYVNGVRGLKPVAEKHEIRILFETMTGSPLHARKRLQFSMPLEPNAKVDLFHNFTTTVFPLFWIEEGVDLNKTYTKPIKNLFMVKKAVGAIKVIFLIGSLAALGAAGYLYYTTDNSIIRTTIQKVRPDENGSANNINTILNGNQLEGRLNESFDHKY</sequence>
<dbReference type="GO" id="GO:0005044">
    <property type="term" value="F:scavenger receptor activity"/>
    <property type="evidence" value="ECO:0007669"/>
    <property type="project" value="TreeGrafter"/>
</dbReference>
<dbReference type="Pfam" id="PF01130">
    <property type="entry name" value="CD36"/>
    <property type="match status" value="1"/>
</dbReference>
<proteinExistence type="inferred from homology"/>
<dbReference type="PANTHER" id="PTHR11923:SF69">
    <property type="entry name" value="SENSORY NEURON MEMBRANE PROTEIN 1"/>
    <property type="match status" value="1"/>
</dbReference>
<evidence type="ECO:0000256" key="12">
    <source>
        <dbReference type="SAM" id="Phobius"/>
    </source>
</evidence>
<evidence type="ECO:0000313" key="15">
    <source>
        <dbReference type="Proteomes" id="UP001152799"/>
    </source>
</evidence>
<evidence type="ECO:0000256" key="5">
    <source>
        <dbReference type="ARBA" id="ARBA00022692"/>
    </source>
</evidence>
<keyword evidence="7 12" id="KW-1133">Transmembrane helix</keyword>
<dbReference type="InterPro" id="IPR002159">
    <property type="entry name" value="CD36_fam"/>
</dbReference>
<keyword evidence="6" id="KW-0552">Olfaction</keyword>
<evidence type="ECO:0000313" key="14">
    <source>
        <dbReference type="EMBL" id="CAG9762361.1"/>
    </source>
</evidence>